<comment type="caution">
    <text evidence="2">The sequence shown here is derived from an EMBL/GenBank/DDBJ whole genome shotgun (WGS) entry which is preliminary data.</text>
</comment>
<keyword evidence="1" id="KW-0812">Transmembrane</keyword>
<dbReference type="EMBL" id="QSLN01000013">
    <property type="protein sequence ID" value="RDV82044.1"/>
    <property type="molecule type" value="Genomic_DNA"/>
</dbReference>
<accession>A0A3D8P1V0</accession>
<dbReference type="RefSeq" id="WP_115793032.1">
    <property type="nucleotide sequence ID" value="NZ_QSLN01000013.1"/>
</dbReference>
<dbReference type="AlphaFoldDB" id="A0A3D8P1V0"/>
<dbReference type="OrthoDB" id="9847150at2"/>
<dbReference type="Proteomes" id="UP000256329">
    <property type="component" value="Unassembled WGS sequence"/>
</dbReference>
<gene>
    <name evidence="2" type="ORF">DXX99_08300</name>
</gene>
<evidence type="ECO:0000313" key="3">
    <source>
        <dbReference type="Proteomes" id="UP000256329"/>
    </source>
</evidence>
<evidence type="ECO:0008006" key="4">
    <source>
        <dbReference type="Google" id="ProtNLM"/>
    </source>
</evidence>
<proteinExistence type="predicted"/>
<reference evidence="2 3" key="1">
    <citation type="submission" date="2018-08" db="EMBL/GenBank/DDBJ databases">
        <title>Form III RuBisCO-mediated autotrophy in Thermodesulfobium bacteria.</title>
        <authorList>
            <person name="Toshchakov S.V."/>
            <person name="Kublanov I.V."/>
            <person name="Frolov E."/>
            <person name="Bonch-Osmolovskaya E.A."/>
            <person name="Tourova T.P."/>
            <person name="Chernych N.A."/>
            <person name="Lebedinsky A.V."/>
        </authorList>
    </citation>
    <scope>NUCLEOTIDE SEQUENCE [LARGE SCALE GENOMIC DNA]</scope>
    <source>
        <strain evidence="2 3">SR</strain>
    </source>
</reference>
<protein>
    <recommendedName>
        <fullName evidence="4">ABC transporter permease</fullName>
    </recommendedName>
</protein>
<keyword evidence="3" id="KW-1185">Reference proteome</keyword>
<evidence type="ECO:0000256" key="1">
    <source>
        <dbReference type="SAM" id="Phobius"/>
    </source>
</evidence>
<feature type="transmembrane region" description="Helical" evidence="1">
    <location>
        <begin position="20"/>
        <end position="37"/>
    </location>
</feature>
<name>A0A3D8P1V0_9THEO</name>
<feature type="transmembrane region" description="Helical" evidence="1">
    <location>
        <begin position="282"/>
        <end position="308"/>
    </location>
</feature>
<evidence type="ECO:0000313" key="2">
    <source>
        <dbReference type="EMBL" id="RDV82044.1"/>
    </source>
</evidence>
<organism evidence="2 3">
    <name type="scientific">Ammonifex thiophilus</name>
    <dbReference type="NCBI Taxonomy" id="444093"/>
    <lineage>
        <taxon>Bacteria</taxon>
        <taxon>Bacillati</taxon>
        <taxon>Bacillota</taxon>
        <taxon>Clostridia</taxon>
        <taxon>Thermoanaerobacterales</taxon>
        <taxon>Thermoanaerobacteraceae</taxon>
        <taxon>Ammonifex</taxon>
    </lineage>
</organism>
<keyword evidence="1" id="KW-1133">Transmembrane helix</keyword>
<keyword evidence="1" id="KW-0472">Membrane</keyword>
<sequence>MPDVLRIIKAELMRVSRQPFFYVIPLLALLLVIPGMIGEYKYALALHYKTLPLPPGASPPPSWGAELDVLLHWFRWKNLPGIVGPDLLGGWGIALFIYTGAVWFGNDLRTGVIRQLAVLRECLATVIAGKALALILYIVAVLGLTVFGAVITTLFLPEVPGREVGALLSVTFVRNIAIYISIALLWALLAAAVTIFAASELLGGIGAFVWTAAEKIAFLGNCNPTAQFFARVAPWSTCQSLLASSLCDNLSWLGNTQYSPEMLTLRILPLTFTTGAFGPKPYLLPFLFLLAMLGIYLLVGTVAVFIGYRWRVSK</sequence>
<feature type="transmembrane region" description="Helical" evidence="1">
    <location>
        <begin position="127"/>
        <end position="156"/>
    </location>
</feature>
<feature type="transmembrane region" description="Helical" evidence="1">
    <location>
        <begin position="88"/>
        <end position="106"/>
    </location>
</feature>